<dbReference type="InterPro" id="IPR003137">
    <property type="entry name" value="PA_domain"/>
</dbReference>
<evidence type="ECO:0000256" key="6">
    <source>
        <dbReference type="PROSITE-ProRule" id="PRU01240"/>
    </source>
</evidence>
<evidence type="ECO:0000259" key="7">
    <source>
        <dbReference type="Pfam" id="PF00082"/>
    </source>
</evidence>
<proteinExistence type="inferred from homology"/>
<protein>
    <submittedName>
        <fullName evidence="10">Uncharacterized protein</fullName>
    </submittedName>
</protein>
<dbReference type="EMBL" id="JASBNA010000004">
    <property type="protein sequence ID" value="KAK7692411.1"/>
    <property type="molecule type" value="Genomic_DNA"/>
</dbReference>
<dbReference type="CDD" id="cd07489">
    <property type="entry name" value="Peptidases_S8_5"/>
    <property type="match status" value="1"/>
</dbReference>
<dbReference type="PROSITE" id="PS00137">
    <property type="entry name" value="SUBTILASE_HIS"/>
    <property type="match status" value="1"/>
</dbReference>
<feature type="domain" description="PA" evidence="8">
    <location>
        <begin position="187"/>
        <end position="257"/>
    </location>
</feature>
<dbReference type="InterPro" id="IPR015500">
    <property type="entry name" value="Peptidase_S8_subtilisin-rel"/>
</dbReference>
<evidence type="ECO:0000313" key="10">
    <source>
        <dbReference type="EMBL" id="KAK7692411.1"/>
    </source>
</evidence>
<dbReference type="CDD" id="cd02124">
    <property type="entry name" value="PA_PoS1_like"/>
    <property type="match status" value="1"/>
</dbReference>
<dbReference type="AlphaFoldDB" id="A0AAW0GI11"/>
<accession>A0AAW0GI11</accession>
<reference evidence="10 11" key="1">
    <citation type="submission" date="2022-09" db="EMBL/GenBank/DDBJ databases">
        <authorList>
            <person name="Palmer J.M."/>
        </authorList>
    </citation>
    <scope>NUCLEOTIDE SEQUENCE [LARGE SCALE GENOMIC DNA]</scope>
    <source>
        <strain evidence="10 11">DSM 7382</strain>
    </source>
</reference>
<name>A0AAW0GI11_9APHY</name>
<dbReference type="Proteomes" id="UP001385951">
    <property type="component" value="Unassembled WGS sequence"/>
</dbReference>
<dbReference type="InterPro" id="IPR010435">
    <property type="entry name" value="C5a/SBT2-like_Fn3"/>
</dbReference>
<dbReference type="Gene3D" id="3.50.30.30">
    <property type="match status" value="1"/>
</dbReference>
<organism evidence="10 11">
    <name type="scientific">Cerrena zonata</name>
    <dbReference type="NCBI Taxonomy" id="2478898"/>
    <lineage>
        <taxon>Eukaryota</taxon>
        <taxon>Fungi</taxon>
        <taxon>Dikarya</taxon>
        <taxon>Basidiomycota</taxon>
        <taxon>Agaricomycotina</taxon>
        <taxon>Agaricomycetes</taxon>
        <taxon>Polyporales</taxon>
        <taxon>Cerrenaceae</taxon>
        <taxon>Cerrena</taxon>
    </lineage>
</organism>
<evidence type="ECO:0000256" key="3">
    <source>
        <dbReference type="ARBA" id="ARBA00022729"/>
    </source>
</evidence>
<feature type="domain" description="Peptidase S8/S53" evidence="7">
    <location>
        <begin position="10"/>
        <end position="398"/>
    </location>
</feature>
<evidence type="ECO:0000256" key="5">
    <source>
        <dbReference type="ARBA" id="ARBA00022825"/>
    </source>
</evidence>
<dbReference type="InterPro" id="IPR036852">
    <property type="entry name" value="Peptidase_S8/S53_dom_sf"/>
</dbReference>
<dbReference type="SUPFAM" id="SSF52743">
    <property type="entry name" value="Subtilisin-like"/>
    <property type="match status" value="1"/>
</dbReference>
<evidence type="ECO:0000256" key="1">
    <source>
        <dbReference type="ARBA" id="ARBA00011073"/>
    </source>
</evidence>
<keyword evidence="11" id="KW-1185">Reference proteome</keyword>
<evidence type="ECO:0000259" key="9">
    <source>
        <dbReference type="Pfam" id="PF06280"/>
    </source>
</evidence>
<dbReference type="GO" id="GO:0016020">
    <property type="term" value="C:membrane"/>
    <property type="evidence" value="ECO:0007669"/>
    <property type="project" value="InterPro"/>
</dbReference>
<keyword evidence="5" id="KW-0720">Serine protease</keyword>
<comment type="caution">
    <text evidence="10">The sequence shown here is derived from an EMBL/GenBank/DDBJ whole genome shotgun (WGS) entry which is preliminary data.</text>
</comment>
<feature type="domain" description="C5a peptidase/Subtilisin-like protease SBT2-like Fn3-like" evidence="9">
    <location>
        <begin position="419"/>
        <end position="524"/>
    </location>
</feature>
<evidence type="ECO:0000259" key="8">
    <source>
        <dbReference type="Pfam" id="PF02225"/>
    </source>
</evidence>
<dbReference type="Pfam" id="PF06280">
    <property type="entry name" value="fn3_5"/>
    <property type="match status" value="1"/>
</dbReference>
<dbReference type="InterPro" id="IPR000209">
    <property type="entry name" value="Peptidase_S8/S53_dom"/>
</dbReference>
<dbReference type="PANTHER" id="PTHR43399:SF4">
    <property type="entry name" value="CELL WALL-ASSOCIATED PROTEASE"/>
    <property type="match status" value="1"/>
</dbReference>
<evidence type="ECO:0000313" key="11">
    <source>
        <dbReference type="Proteomes" id="UP001385951"/>
    </source>
</evidence>
<dbReference type="Pfam" id="PF00082">
    <property type="entry name" value="Peptidase_S8"/>
    <property type="match status" value="1"/>
</dbReference>
<dbReference type="InterPro" id="IPR023828">
    <property type="entry name" value="Peptidase_S8_Ser-AS"/>
</dbReference>
<comment type="caution">
    <text evidence="6">Lacks conserved residue(s) required for the propagation of feature annotation.</text>
</comment>
<keyword evidence="2" id="KW-0645">Protease</keyword>
<dbReference type="PROSITE" id="PS00138">
    <property type="entry name" value="SUBTILASE_SER"/>
    <property type="match status" value="1"/>
</dbReference>
<dbReference type="PRINTS" id="PR00723">
    <property type="entry name" value="SUBTILISIN"/>
</dbReference>
<dbReference type="GO" id="GO:0006508">
    <property type="term" value="P:proteolysis"/>
    <property type="evidence" value="ECO:0007669"/>
    <property type="project" value="UniProtKB-KW"/>
</dbReference>
<dbReference type="InterPro" id="IPR051048">
    <property type="entry name" value="Peptidase_S8/S53_subtilisin"/>
</dbReference>
<dbReference type="Gene3D" id="3.40.50.200">
    <property type="entry name" value="Peptidase S8/S53 domain"/>
    <property type="match status" value="1"/>
</dbReference>
<dbReference type="PROSITE" id="PS51892">
    <property type="entry name" value="SUBTILASE"/>
    <property type="match status" value="1"/>
</dbReference>
<keyword evidence="4" id="KW-0378">Hydrolase</keyword>
<dbReference type="InterPro" id="IPR034187">
    <property type="entry name" value="Peptidases_S8_5"/>
</dbReference>
<evidence type="ECO:0000256" key="4">
    <source>
        <dbReference type="ARBA" id="ARBA00022801"/>
    </source>
</evidence>
<keyword evidence="3" id="KW-0732">Signal</keyword>
<dbReference type="Pfam" id="PF02225">
    <property type="entry name" value="PA"/>
    <property type="match status" value="1"/>
</dbReference>
<dbReference type="InterPro" id="IPR022398">
    <property type="entry name" value="Peptidase_S8_His-AS"/>
</dbReference>
<comment type="similarity">
    <text evidence="1 6">Belongs to the peptidase S8 family.</text>
</comment>
<evidence type="ECO:0000256" key="2">
    <source>
        <dbReference type="ARBA" id="ARBA00022670"/>
    </source>
</evidence>
<dbReference type="PANTHER" id="PTHR43399">
    <property type="entry name" value="SUBTILISIN-RELATED"/>
    <property type="match status" value="1"/>
</dbReference>
<dbReference type="GO" id="GO:0004252">
    <property type="term" value="F:serine-type endopeptidase activity"/>
    <property type="evidence" value="ECO:0007669"/>
    <property type="project" value="InterPro"/>
</dbReference>
<gene>
    <name evidence="10" type="ORF">QCA50_004036</name>
</gene>
<sequence length="705" mass="73957">MSVGSNTPVPDDDPLDQCAGHGTHVAGIIGADPDNIFNISGVAYEASITAYRVFGCTGSTTDDANQPNNTVIIEALLRGVSEGQDILTMSLGGSDGWTESSAAVVSSRIADTGKIVTIAAGNDGSVGAFFTSSPGNGISAISVASLDNTNATVVGVQHDPIPYFSTFPFPVNNTLPIFATSTDTTVADDACNALPDSTPDLSKFLVIVRRGTCTFVQKLTNIAAKGGNVALIYDNGNGFSAIDVGNFTATLIQQADGVFLSQDLIARRPIRQRSKCFYLVPAIRAEASNSPDAAGGLISAFSSIGPTNDMFFKPAVAAPGGNILSTLPVPLGSFGVESGTSMATPFIAGVSALLFGVKGNSASVGRTARTLFETTAQRISSSHTDGDPLQSVAIQGAGLVDAFKAIHTDIIVSPGEFLLNDTAHFKPDQIFTVRNTGKTSKTFKVSHVPAGTLQSLQPGTTFFEDQPVPFLSQTATVKFSQTSFTVRPGQTQTLTVHFTRPVGVDATLLPIFSGFIDISNADESFHVSYIGAAASLKDVPVVDTSDVFFGVNLPALGSSDGNFVLDARNFTFVGDDFPTLVMRLNFGTPLLLIDFVDANAPINTTLNKRSREPLITFPHAAKTGTFAQVPIVGNLAEFEFLPRNSDVNDGTGFNAFGLTNVFSNGTVVPNGSYKVLLRTLKVTGDRTKEEDFESWLSPIVGVQAP</sequence>